<name>A0A0C9ZAH6_9AGAM</name>
<reference evidence="1 2" key="1">
    <citation type="submission" date="2014-04" db="EMBL/GenBank/DDBJ databases">
        <authorList>
            <consortium name="DOE Joint Genome Institute"/>
            <person name="Kuo A."/>
            <person name="Kohler A."/>
            <person name="Costa M.D."/>
            <person name="Nagy L.G."/>
            <person name="Floudas D."/>
            <person name="Copeland A."/>
            <person name="Barry K.W."/>
            <person name="Cichocki N."/>
            <person name="Veneault-Fourrey C."/>
            <person name="LaButti K."/>
            <person name="Lindquist E.A."/>
            <person name="Lipzen A."/>
            <person name="Lundell T."/>
            <person name="Morin E."/>
            <person name="Murat C."/>
            <person name="Sun H."/>
            <person name="Tunlid A."/>
            <person name="Henrissat B."/>
            <person name="Grigoriev I.V."/>
            <person name="Hibbett D.S."/>
            <person name="Martin F."/>
            <person name="Nordberg H.P."/>
            <person name="Cantor M.N."/>
            <person name="Hua S.X."/>
        </authorList>
    </citation>
    <scope>NUCLEOTIDE SEQUENCE [LARGE SCALE GENOMIC DNA]</scope>
    <source>
        <strain evidence="1 2">441</strain>
    </source>
</reference>
<gene>
    <name evidence="1" type="ORF">PISMIDRAFT_683122</name>
</gene>
<protein>
    <submittedName>
        <fullName evidence="1">Uncharacterized protein</fullName>
    </submittedName>
</protein>
<dbReference type="AlphaFoldDB" id="A0A0C9ZAH6"/>
<keyword evidence="2" id="KW-1185">Reference proteome</keyword>
<organism evidence="1 2">
    <name type="scientific">Pisolithus microcarpus 441</name>
    <dbReference type="NCBI Taxonomy" id="765257"/>
    <lineage>
        <taxon>Eukaryota</taxon>
        <taxon>Fungi</taxon>
        <taxon>Dikarya</taxon>
        <taxon>Basidiomycota</taxon>
        <taxon>Agaricomycotina</taxon>
        <taxon>Agaricomycetes</taxon>
        <taxon>Agaricomycetidae</taxon>
        <taxon>Boletales</taxon>
        <taxon>Sclerodermatineae</taxon>
        <taxon>Pisolithaceae</taxon>
        <taxon>Pisolithus</taxon>
    </lineage>
</organism>
<evidence type="ECO:0000313" key="2">
    <source>
        <dbReference type="Proteomes" id="UP000054018"/>
    </source>
</evidence>
<dbReference type="EMBL" id="KN833783">
    <property type="protein sequence ID" value="KIK19467.1"/>
    <property type="molecule type" value="Genomic_DNA"/>
</dbReference>
<dbReference type="Proteomes" id="UP000054018">
    <property type="component" value="Unassembled WGS sequence"/>
</dbReference>
<reference evidence="2" key="2">
    <citation type="submission" date="2015-01" db="EMBL/GenBank/DDBJ databases">
        <title>Evolutionary Origins and Diversification of the Mycorrhizal Mutualists.</title>
        <authorList>
            <consortium name="DOE Joint Genome Institute"/>
            <consortium name="Mycorrhizal Genomics Consortium"/>
            <person name="Kohler A."/>
            <person name="Kuo A."/>
            <person name="Nagy L.G."/>
            <person name="Floudas D."/>
            <person name="Copeland A."/>
            <person name="Barry K.W."/>
            <person name="Cichocki N."/>
            <person name="Veneault-Fourrey C."/>
            <person name="LaButti K."/>
            <person name="Lindquist E.A."/>
            <person name="Lipzen A."/>
            <person name="Lundell T."/>
            <person name="Morin E."/>
            <person name="Murat C."/>
            <person name="Riley R."/>
            <person name="Ohm R."/>
            <person name="Sun H."/>
            <person name="Tunlid A."/>
            <person name="Henrissat B."/>
            <person name="Grigoriev I.V."/>
            <person name="Hibbett D.S."/>
            <person name="Martin F."/>
        </authorList>
    </citation>
    <scope>NUCLEOTIDE SEQUENCE [LARGE SCALE GENOMIC DNA]</scope>
    <source>
        <strain evidence="2">441</strain>
    </source>
</reference>
<sequence length="82" mass="9223">MELDPLLNIKKGKTAAPTLRPQARTYSDVRDMLPGQYLCRAVARITCVSGDEFLRISEYVTDDRKRRNPTAVAKTIVVLLVC</sequence>
<accession>A0A0C9ZAH6</accession>
<proteinExistence type="predicted"/>
<evidence type="ECO:0000313" key="1">
    <source>
        <dbReference type="EMBL" id="KIK19467.1"/>
    </source>
</evidence>
<dbReference type="HOGENOM" id="CLU_2559188_0_0_1"/>